<dbReference type="SMART" id="SM00175">
    <property type="entry name" value="RAB"/>
    <property type="match status" value="1"/>
</dbReference>
<keyword evidence="8" id="KW-0653">Protein transport</keyword>
<evidence type="ECO:0000256" key="10">
    <source>
        <dbReference type="ARBA" id="ARBA00023136"/>
    </source>
</evidence>
<dbReference type="InterPro" id="IPR027417">
    <property type="entry name" value="P-loop_NTPase"/>
</dbReference>
<dbReference type="SMART" id="SM00173">
    <property type="entry name" value="RAS"/>
    <property type="match status" value="1"/>
</dbReference>
<evidence type="ECO:0000256" key="3">
    <source>
        <dbReference type="ARBA" id="ARBA00006270"/>
    </source>
</evidence>
<accession>A0ABN9MH29</accession>
<evidence type="ECO:0000256" key="1">
    <source>
        <dbReference type="ARBA" id="ARBA00004414"/>
    </source>
</evidence>
<keyword evidence="7" id="KW-0967">Endosome</keyword>
<evidence type="ECO:0000256" key="5">
    <source>
        <dbReference type="ARBA" id="ARBA00022481"/>
    </source>
</evidence>
<name>A0ABN9MH29_9NEOB</name>
<proteinExistence type="inferred from homology"/>
<dbReference type="PANTHER" id="PTHR47981">
    <property type="entry name" value="RAB FAMILY"/>
    <property type="match status" value="1"/>
</dbReference>
<keyword evidence="11" id="KW-0449">Lipoprotein</keyword>
<protein>
    <submittedName>
        <fullName evidence="13">Uncharacterized protein</fullName>
    </submittedName>
</protein>
<comment type="caution">
    <text evidence="13">The sequence shown here is derived from an EMBL/GenBank/DDBJ whole genome shotgun (WGS) entry which is preliminary data.</text>
</comment>
<keyword evidence="6" id="KW-0547">Nucleotide-binding</keyword>
<dbReference type="PROSITE" id="PS51419">
    <property type="entry name" value="RAB"/>
    <property type="match status" value="1"/>
</dbReference>
<evidence type="ECO:0000313" key="14">
    <source>
        <dbReference type="Proteomes" id="UP001176940"/>
    </source>
</evidence>
<evidence type="ECO:0000256" key="4">
    <source>
        <dbReference type="ARBA" id="ARBA00022448"/>
    </source>
</evidence>
<evidence type="ECO:0000313" key="13">
    <source>
        <dbReference type="EMBL" id="CAJ0964877.1"/>
    </source>
</evidence>
<reference evidence="13" key="1">
    <citation type="submission" date="2023-07" db="EMBL/GenBank/DDBJ databases">
        <authorList>
            <person name="Stuckert A."/>
        </authorList>
    </citation>
    <scope>NUCLEOTIDE SEQUENCE</scope>
</reference>
<comment type="similarity">
    <text evidence="3">Belongs to the small GTPase superfamily. Rab family.</text>
</comment>
<dbReference type="Pfam" id="PF00071">
    <property type="entry name" value="Ras"/>
    <property type="match status" value="1"/>
</dbReference>
<sequence>MELLLAPSALAVTDPETLQSASRIWDMAGQEHFLSLGVAFIGVPTVPSFGFTAPKTFKTLYCWRDEFHVKATPRNLENFPFVVLGNKTDLENRQITIKWAQAGSHSKNNIPYFEINANELINMEQAFQTIARNAIKQETEVKLYNEFPETTKLDKND</sequence>
<keyword evidence="5" id="KW-0488">Methylation</keyword>
<keyword evidence="12" id="KW-0636">Prenylation</keyword>
<keyword evidence="9" id="KW-0342">GTP-binding</keyword>
<evidence type="ECO:0000256" key="11">
    <source>
        <dbReference type="ARBA" id="ARBA00023288"/>
    </source>
</evidence>
<keyword evidence="4" id="KW-0813">Transport</keyword>
<comment type="subcellular location">
    <subcellularLocation>
        <location evidence="1">Late endosome membrane</location>
    </subcellularLocation>
    <subcellularLocation>
        <location evidence="2">Lysosome membrane</location>
    </subcellularLocation>
</comment>
<dbReference type="Proteomes" id="UP001176940">
    <property type="component" value="Unassembled WGS sequence"/>
</dbReference>
<dbReference type="EMBL" id="CAUEEQ010063734">
    <property type="protein sequence ID" value="CAJ0964877.1"/>
    <property type="molecule type" value="Genomic_DNA"/>
</dbReference>
<organism evidence="13 14">
    <name type="scientific">Ranitomeya imitator</name>
    <name type="common">mimic poison frog</name>
    <dbReference type="NCBI Taxonomy" id="111125"/>
    <lineage>
        <taxon>Eukaryota</taxon>
        <taxon>Metazoa</taxon>
        <taxon>Chordata</taxon>
        <taxon>Craniata</taxon>
        <taxon>Vertebrata</taxon>
        <taxon>Euteleostomi</taxon>
        <taxon>Amphibia</taxon>
        <taxon>Batrachia</taxon>
        <taxon>Anura</taxon>
        <taxon>Neobatrachia</taxon>
        <taxon>Hyloidea</taxon>
        <taxon>Dendrobatidae</taxon>
        <taxon>Dendrobatinae</taxon>
        <taxon>Ranitomeya</taxon>
    </lineage>
</organism>
<dbReference type="InterPro" id="IPR001806">
    <property type="entry name" value="Small_GTPase"/>
</dbReference>
<evidence type="ECO:0000256" key="8">
    <source>
        <dbReference type="ARBA" id="ARBA00022927"/>
    </source>
</evidence>
<dbReference type="SUPFAM" id="SSF52540">
    <property type="entry name" value="P-loop containing nucleoside triphosphate hydrolases"/>
    <property type="match status" value="1"/>
</dbReference>
<dbReference type="Gene3D" id="3.40.50.300">
    <property type="entry name" value="P-loop containing nucleotide triphosphate hydrolases"/>
    <property type="match status" value="1"/>
</dbReference>
<dbReference type="PANTHER" id="PTHR47981:SF13">
    <property type="entry name" value="RAS-RELATED PROTEIN RAB-7A"/>
    <property type="match status" value="1"/>
</dbReference>
<gene>
    <name evidence="13" type="ORF">RIMI_LOCUS19705284</name>
</gene>
<keyword evidence="10" id="KW-0472">Membrane</keyword>
<evidence type="ECO:0000256" key="2">
    <source>
        <dbReference type="ARBA" id="ARBA00004656"/>
    </source>
</evidence>
<evidence type="ECO:0000256" key="6">
    <source>
        <dbReference type="ARBA" id="ARBA00022741"/>
    </source>
</evidence>
<evidence type="ECO:0000256" key="7">
    <source>
        <dbReference type="ARBA" id="ARBA00022753"/>
    </source>
</evidence>
<keyword evidence="14" id="KW-1185">Reference proteome</keyword>
<dbReference type="PRINTS" id="PR00449">
    <property type="entry name" value="RASTRNSFRMNG"/>
</dbReference>
<evidence type="ECO:0000256" key="9">
    <source>
        <dbReference type="ARBA" id="ARBA00023134"/>
    </source>
</evidence>
<evidence type="ECO:0000256" key="12">
    <source>
        <dbReference type="ARBA" id="ARBA00023289"/>
    </source>
</evidence>